<reference evidence="2" key="1">
    <citation type="journal article" date="2014" name="Genome Biol. Evol.">
        <title>Pangenome evidence for extensive interdomain horizontal transfer affecting lineage core and shell genes in uncultured planktonic thaumarchaeota and euryarchaeota.</title>
        <authorList>
            <person name="Deschamps P."/>
            <person name="Zivanovic Y."/>
            <person name="Moreira D."/>
            <person name="Rodriguez-Valera F."/>
            <person name="Lopez-Garcia P."/>
        </authorList>
    </citation>
    <scope>NUCLEOTIDE SEQUENCE</scope>
</reference>
<feature type="transmembrane region" description="Helical" evidence="1">
    <location>
        <begin position="35"/>
        <end position="53"/>
    </location>
</feature>
<name>A0A075I819_9ARCH</name>
<protein>
    <submittedName>
        <fullName evidence="2">Uncharacterized protein</fullName>
    </submittedName>
</protein>
<organism evidence="2">
    <name type="scientific">uncultured marine thaumarchaeote SAT1000_07_E05</name>
    <dbReference type="NCBI Taxonomy" id="1456364"/>
    <lineage>
        <taxon>Archaea</taxon>
        <taxon>Nitrososphaerota</taxon>
        <taxon>environmental samples</taxon>
    </lineage>
</organism>
<keyword evidence="1" id="KW-0472">Membrane</keyword>
<evidence type="ECO:0000313" key="2">
    <source>
        <dbReference type="EMBL" id="AIF22088.1"/>
    </source>
</evidence>
<dbReference type="AlphaFoldDB" id="A0A075I819"/>
<proteinExistence type="predicted"/>
<dbReference type="EMBL" id="KF901203">
    <property type="protein sequence ID" value="AIF22088.1"/>
    <property type="molecule type" value="Genomic_DNA"/>
</dbReference>
<evidence type="ECO:0000256" key="1">
    <source>
        <dbReference type="SAM" id="Phobius"/>
    </source>
</evidence>
<sequence length="179" mass="20652">MYSEIDIDGEKAGSYMGDNLVFVHGFILEWDGQPILFFLGAINTLTVTYFLAIENYPSLKAVFPSFEEYVLVSVFVLIPTLVFLGFAHYKKLKPSKSEIDVQIESNPYQRRNTVNGEINLRVSLKLLSLLMKFSKKEIPTDGEIEEVKKLYDKVLDLSEKRNFTNDLDLIFLQKEIRKI</sequence>
<accession>A0A075I819</accession>
<keyword evidence="1" id="KW-0812">Transmembrane</keyword>
<keyword evidence="1" id="KW-1133">Transmembrane helix</keyword>
<feature type="transmembrane region" description="Helical" evidence="1">
    <location>
        <begin position="69"/>
        <end position="89"/>
    </location>
</feature>